<comment type="caution">
    <text evidence="1">The sequence shown here is derived from an EMBL/GenBank/DDBJ whole genome shotgun (WGS) entry which is preliminary data.</text>
</comment>
<gene>
    <name evidence="1" type="ORF">FEI13_01315</name>
</gene>
<dbReference type="AlphaFoldDB" id="A0A5R8MLY0"/>
<proteinExistence type="predicted"/>
<protein>
    <submittedName>
        <fullName evidence="1">Uncharacterized protein</fullName>
    </submittedName>
</protein>
<dbReference type="EMBL" id="VBUI01000002">
    <property type="protein sequence ID" value="TLF53266.1"/>
    <property type="molecule type" value="Genomic_DNA"/>
</dbReference>
<accession>A0A5R8MLY0</accession>
<dbReference type="Proteomes" id="UP000306973">
    <property type="component" value="Unassembled WGS sequence"/>
</dbReference>
<name>A0A5R8MLY0_9GAMM</name>
<dbReference type="RefSeq" id="WP_138178871.1">
    <property type="nucleotide sequence ID" value="NZ_VBUI01000002.1"/>
</dbReference>
<organism evidence="1 2">
    <name type="scientific">Halomonas urmiana</name>
    <dbReference type="NCBI Taxonomy" id="490901"/>
    <lineage>
        <taxon>Bacteria</taxon>
        <taxon>Pseudomonadati</taxon>
        <taxon>Pseudomonadota</taxon>
        <taxon>Gammaproteobacteria</taxon>
        <taxon>Oceanospirillales</taxon>
        <taxon>Halomonadaceae</taxon>
        <taxon>Halomonas</taxon>
    </lineage>
</organism>
<keyword evidence="2" id="KW-1185">Reference proteome</keyword>
<evidence type="ECO:0000313" key="2">
    <source>
        <dbReference type="Proteomes" id="UP000306973"/>
    </source>
</evidence>
<dbReference type="PROSITE" id="PS51257">
    <property type="entry name" value="PROKAR_LIPOPROTEIN"/>
    <property type="match status" value="1"/>
</dbReference>
<reference evidence="1 2" key="1">
    <citation type="journal article" date="2007" name="Int. J. Syst. Evol. Microbiol.">
        <title>Halomonas saccharevitans sp. nov., Halomonas arcis sp. nov. and Halomonas subterranea sp. nov., halophilic bacteria isolated from hypersaline environments of China.</title>
        <authorList>
            <person name="Xu X.W."/>
            <person name="Wu Y.H."/>
            <person name="Zhou Z."/>
            <person name="Wang C.S."/>
            <person name="Zhou Y.G."/>
            <person name="Zhang H.B."/>
            <person name="Wang Y."/>
            <person name="Wu M."/>
        </authorList>
    </citation>
    <scope>NUCLEOTIDE SEQUENCE [LARGE SCALE GENOMIC DNA]</scope>
    <source>
        <strain evidence="1 2">TBZ3</strain>
    </source>
</reference>
<sequence>MKKTLTSLIVTGLLAGCTPAGVKNIPQEDFDKNFVFTQSYDEVWGSTVEWFAMNNIPINSMEKDSGLISSNHGLSPGSSVINCGEPTGNVGLYQARFESADSNINVLVREIGPEQTRATVNIFGNAGIVVRNGYGNIVSSNEVRCVSTGKLENSYENFILSN</sequence>
<dbReference type="OrthoDB" id="7065417at2"/>
<evidence type="ECO:0000313" key="1">
    <source>
        <dbReference type="EMBL" id="TLF53266.1"/>
    </source>
</evidence>